<evidence type="ECO:0008006" key="4">
    <source>
        <dbReference type="Google" id="ProtNLM"/>
    </source>
</evidence>
<organism evidence="2 3">
    <name type="scientific">Jiella sonneratiae</name>
    <dbReference type="NCBI Taxonomy" id="2816856"/>
    <lineage>
        <taxon>Bacteria</taxon>
        <taxon>Pseudomonadati</taxon>
        <taxon>Pseudomonadota</taxon>
        <taxon>Alphaproteobacteria</taxon>
        <taxon>Hyphomicrobiales</taxon>
        <taxon>Aurantimonadaceae</taxon>
        <taxon>Jiella</taxon>
    </lineage>
</organism>
<evidence type="ECO:0000313" key="3">
    <source>
        <dbReference type="Proteomes" id="UP000664288"/>
    </source>
</evidence>
<proteinExistence type="predicted"/>
<name>A0ABS3JAU9_9HYPH</name>
<dbReference type="Gene3D" id="1.10.150.130">
    <property type="match status" value="1"/>
</dbReference>
<keyword evidence="3" id="KW-1185">Reference proteome</keyword>
<protein>
    <recommendedName>
        <fullName evidence="4">Core-binding (CB) domain-containing protein</fullName>
    </recommendedName>
</protein>
<accession>A0ABS3JAU9</accession>
<evidence type="ECO:0000256" key="1">
    <source>
        <dbReference type="ARBA" id="ARBA00023125"/>
    </source>
</evidence>
<dbReference type="EMBL" id="JAFMPY010000036">
    <property type="protein sequence ID" value="MBO0906292.1"/>
    <property type="molecule type" value="Genomic_DNA"/>
</dbReference>
<keyword evidence="1" id="KW-0238">DNA-binding</keyword>
<evidence type="ECO:0000313" key="2">
    <source>
        <dbReference type="EMBL" id="MBO0906292.1"/>
    </source>
</evidence>
<gene>
    <name evidence="2" type="ORF">J1C47_21795</name>
</gene>
<reference evidence="2 3" key="1">
    <citation type="submission" date="2021-03" db="EMBL/GenBank/DDBJ databases">
        <title>Whole genome sequence of Jiella sp. MQZ13P-4.</title>
        <authorList>
            <person name="Tuo L."/>
        </authorList>
    </citation>
    <scope>NUCLEOTIDE SEQUENCE [LARGE SCALE GENOMIC DNA]</scope>
    <source>
        <strain evidence="2 3">MQZ13P-4</strain>
    </source>
</reference>
<comment type="caution">
    <text evidence="2">The sequence shown here is derived from an EMBL/GenBank/DDBJ whole genome shotgun (WGS) entry which is preliminary data.</text>
</comment>
<dbReference type="RefSeq" id="WP_207352924.1">
    <property type="nucleotide sequence ID" value="NZ_JAFMPY010000036.1"/>
</dbReference>
<dbReference type="Proteomes" id="UP000664288">
    <property type="component" value="Unassembled WGS sequence"/>
</dbReference>
<sequence length="233" mass="25613">MSDSSEPFKVDVRFALLQASGPDRLAAMEGISPQIEDITASVFLRLCELQSESLLAIVEAQLRLQALAAGGDKAAVLAELGEIEAAHSGFQARLRQSGEERTTRQPRRAHFTPRVPHSVAAAGEDARQRYVAFFHTELQTVPTARQYATAAGRFFHWCERRGLGSVRGLTPELIGQWQRAAIQAAGSSKAAKVRISLIRRLLEWLILGGIVEARCREGLVEASPRSRRPRPPL</sequence>
<dbReference type="InterPro" id="IPR010998">
    <property type="entry name" value="Integrase_recombinase_N"/>
</dbReference>